<organism evidence="1 2">
    <name type="scientific">Plastorhodobacter daqingensis</name>
    <dbReference type="NCBI Taxonomy" id="1387281"/>
    <lineage>
        <taxon>Bacteria</taxon>
        <taxon>Pseudomonadati</taxon>
        <taxon>Pseudomonadota</taxon>
        <taxon>Alphaproteobacteria</taxon>
        <taxon>Rhodobacterales</taxon>
        <taxon>Paracoccaceae</taxon>
        <taxon>Plastorhodobacter</taxon>
    </lineage>
</organism>
<reference evidence="2" key="1">
    <citation type="journal article" date="2019" name="Int. J. Syst. Evol. Microbiol.">
        <title>The Global Catalogue of Microorganisms (GCM) 10K type strain sequencing project: providing services to taxonomists for standard genome sequencing and annotation.</title>
        <authorList>
            <consortium name="The Broad Institute Genomics Platform"/>
            <consortium name="The Broad Institute Genome Sequencing Center for Infectious Disease"/>
            <person name="Wu L."/>
            <person name="Ma J."/>
        </authorList>
    </citation>
    <scope>NUCLEOTIDE SEQUENCE [LARGE SCALE GENOMIC DNA]</scope>
    <source>
        <strain evidence="2">CGMCC 1.12750</strain>
    </source>
</reference>
<name>A0ABW2UJR0_9RHOB</name>
<comment type="caution">
    <text evidence="1">The sequence shown here is derived from an EMBL/GenBank/DDBJ whole genome shotgun (WGS) entry which is preliminary data.</text>
</comment>
<protein>
    <submittedName>
        <fullName evidence="1">Uncharacterized protein</fullName>
    </submittedName>
</protein>
<gene>
    <name evidence="1" type="ORF">ACFQXB_08525</name>
</gene>
<dbReference type="Proteomes" id="UP001596516">
    <property type="component" value="Unassembled WGS sequence"/>
</dbReference>
<accession>A0ABW2UJR0</accession>
<dbReference type="RefSeq" id="WP_377402142.1">
    <property type="nucleotide sequence ID" value="NZ_JBHTFQ010000004.1"/>
</dbReference>
<dbReference type="EMBL" id="JBHTFQ010000004">
    <property type="protein sequence ID" value="MFC7704236.1"/>
    <property type="molecule type" value="Genomic_DNA"/>
</dbReference>
<evidence type="ECO:0000313" key="2">
    <source>
        <dbReference type="Proteomes" id="UP001596516"/>
    </source>
</evidence>
<evidence type="ECO:0000313" key="1">
    <source>
        <dbReference type="EMBL" id="MFC7704236.1"/>
    </source>
</evidence>
<keyword evidence="2" id="KW-1185">Reference proteome</keyword>
<proteinExistence type="predicted"/>
<sequence length="103" mass="10723">MTRLADVMPATAVAVLGIGLLGGLNLVPRAGEGQVAAVFAPWVSRQTALARVADLRVPILAVGWKGRLITVDTGSASAPRQQLRDASLFLIRPRPAGICSVNP</sequence>